<dbReference type="PROSITE" id="PS50110">
    <property type="entry name" value="RESPONSE_REGULATORY"/>
    <property type="match status" value="1"/>
</dbReference>
<evidence type="ECO:0000256" key="2">
    <source>
        <dbReference type="ARBA" id="ARBA00012438"/>
    </source>
</evidence>
<dbReference type="InterPro" id="IPR035965">
    <property type="entry name" value="PAS-like_dom_sf"/>
</dbReference>
<feature type="compositionally biased region" description="Gly residues" evidence="5">
    <location>
        <begin position="31"/>
        <end position="43"/>
    </location>
</feature>
<feature type="domain" description="Response regulatory" evidence="8">
    <location>
        <begin position="825"/>
        <end position="941"/>
    </location>
</feature>
<evidence type="ECO:0000313" key="11">
    <source>
        <dbReference type="Proteomes" id="UP000295304"/>
    </source>
</evidence>
<evidence type="ECO:0000259" key="9">
    <source>
        <dbReference type="PROSITE" id="PS50112"/>
    </source>
</evidence>
<comment type="catalytic activity">
    <reaction evidence="1">
        <text>ATP + protein L-histidine = ADP + protein N-phospho-L-histidine.</text>
        <dbReference type="EC" id="2.7.13.3"/>
    </reaction>
</comment>
<evidence type="ECO:0000256" key="1">
    <source>
        <dbReference type="ARBA" id="ARBA00000085"/>
    </source>
</evidence>
<dbReference type="NCBIfam" id="TIGR00229">
    <property type="entry name" value="sensory_box"/>
    <property type="match status" value="1"/>
</dbReference>
<keyword evidence="10" id="KW-0808">Transferase</keyword>
<dbReference type="CDD" id="cd00082">
    <property type="entry name" value="HisKA"/>
    <property type="match status" value="1"/>
</dbReference>
<dbReference type="InterPro" id="IPR003594">
    <property type="entry name" value="HATPase_dom"/>
</dbReference>
<dbReference type="SUPFAM" id="SSF55874">
    <property type="entry name" value="ATPase domain of HSP90 chaperone/DNA topoisomerase II/histidine kinase"/>
    <property type="match status" value="1"/>
</dbReference>
<dbReference type="InterPro" id="IPR036890">
    <property type="entry name" value="HATPase_C_sf"/>
</dbReference>
<feature type="modified residue" description="4-aspartylphosphate" evidence="4">
    <location>
        <position position="876"/>
    </location>
</feature>
<keyword evidence="6" id="KW-0812">Transmembrane</keyword>
<feature type="transmembrane region" description="Helical" evidence="6">
    <location>
        <begin position="94"/>
        <end position="114"/>
    </location>
</feature>
<dbReference type="EC" id="2.7.13.3" evidence="2"/>
<comment type="caution">
    <text evidence="10">The sequence shown here is derived from an EMBL/GenBank/DDBJ whole genome shotgun (WGS) entry which is preliminary data.</text>
</comment>
<dbReference type="Gene3D" id="3.40.50.2300">
    <property type="match status" value="1"/>
</dbReference>
<dbReference type="Pfam" id="PF00072">
    <property type="entry name" value="Response_reg"/>
    <property type="match status" value="1"/>
</dbReference>
<dbReference type="PANTHER" id="PTHR43065:SF42">
    <property type="entry name" value="TWO-COMPONENT SENSOR PPRA"/>
    <property type="match status" value="1"/>
</dbReference>
<evidence type="ECO:0000256" key="3">
    <source>
        <dbReference type="ARBA" id="ARBA00022553"/>
    </source>
</evidence>
<dbReference type="InterPro" id="IPR005467">
    <property type="entry name" value="His_kinase_dom"/>
</dbReference>
<gene>
    <name evidence="10" type="ORF">EDD55_104131</name>
</gene>
<dbReference type="PROSITE" id="PS50109">
    <property type="entry name" value="HIS_KIN"/>
    <property type="match status" value="1"/>
</dbReference>
<keyword evidence="3 4" id="KW-0597">Phosphoprotein</keyword>
<dbReference type="SMART" id="SM00091">
    <property type="entry name" value="PAS"/>
    <property type="match status" value="3"/>
</dbReference>
<dbReference type="Gene3D" id="3.30.450.20">
    <property type="entry name" value="PAS domain"/>
    <property type="match status" value="3"/>
</dbReference>
<keyword evidence="6" id="KW-0472">Membrane</keyword>
<dbReference type="InterPro" id="IPR013656">
    <property type="entry name" value="PAS_4"/>
</dbReference>
<keyword evidence="6" id="KW-1133">Transmembrane helix</keyword>
<dbReference type="SMART" id="SM00448">
    <property type="entry name" value="REC"/>
    <property type="match status" value="1"/>
</dbReference>
<dbReference type="AlphaFoldDB" id="A0A4R3JED3"/>
<feature type="domain" description="PAS" evidence="9">
    <location>
        <begin position="411"/>
        <end position="481"/>
    </location>
</feature>
<feature type="region of interest" description="Disordered" evidence="5">
    <location>
        <begin position="1"/>
        <end position="82"/>
    </location>
</feature>
<dbReference type="GO" id="GO:0000155">
    <property type="term" value="F:phosphorelay sensor kinase activity"/>
    <property type="evidence" value="ECO:0007669"/>
    <property type="project" value="InterPro"/>
</dbReference>
<dbReference type="PANTHER" id="PTHR43065">
    <property type="entry name" value="SENSOR HISTIDINE KINASE"/>
    <property type="match status" value="1"/>
</dbReference>
<dbReference type="EMBL" id="SLZW01000004">
    <property type="protein sequence ID" value="TCS63040.1"/>
    <property type="molecule type" value="Genomic_DNA"/>
</dbReference>
<dbReference type="Pfam" id="PF02518">
    <property type="entry name" value="HATPase_c"/>
    <property type="match status" value="1"/>
</dbReference>
<evidence type="ECO:0000259" key="8">
    <source>
        <dbReference type="PROSITE" id="PS50110"/>
    </source>
</evidence>
<protein>
    <recommendedName>
        <fullName evidence="2">histidine kinase</fullName>
        <ecNumber evidence="2">2.7.13.3</ecNumber>
    </recommendedName>
</protein>
<dbReference type="InterPro" id="IPR004358">
    <property type="entry name" value="Sig_transdc_His_kin-like_C"/>
</dbReference>
<dbReference type="SMART" id="SM00387">
    <property type="entry name" value="HATPase_c"/>
    <property type="match status" value="1"/>
</dbReference>
<dbReference type="Gene3D" id="3.30.565.10">
    <property type="entry name" value="Histidine kinase-like ATPase, C-terminal domain"/>
    <property type="match status" value="1"/>
</dbReference>
<keyword evidence="10" id="KW-0418">Kinase</keyword>
<keyword evidence="11" id="KW-1185">Reference proteome</keyword>
<dbReference type="PROSITE" id="PS50112">
    <property type="entry name" value="PAS"/>
    <property type="match status" value="2"/>
</dbReference>
<feature type="compositionally biased region" description="Pro residues" evidence="5">
    <location>
        <begin position="1"/>
        <end position="11"/>
    </location>
</feature>
<feature type="region of interest" description="Disordered" evidence="5">
    <location>
        <begin position="782"/>
        <end position="819"/>
    </location>
</feature>
<dbReference type="SUPFAM" id="SSF47384">
    <property type="entry name" value="Homodimeric domain of signal transducing histidine kinase"/>
    <property type="match status" value="1"/>
</dbReference>
<accession>A0A4R3JED3</accession>
<feature type="domain" description="PAS" evidence="9">
    <location>
        <begin position="278"/>
        <end position="320"/>
    </location>
</feature>
<evidence type="ECO:0000259" key="7">
    <source>
        <dbReference type="PROSITE" id="PS50109"/>
    </source>
</evidence>
<dbReference type="FunFam" id="1.10.287.130:FF:000037">
    <property type="entry name" value="Hybrid sensor histidine kinase/response regulator"/>
    <property type="match status" value="1"/>
</dbReference>
<dbReference type="InterPro" id="IPR000014">
    <property type="entry name" value="PAS"/>
</dbReference>
<dbReference type="SMART" id="SM00388">
    <property type="entry name" value="HisKA"/>
    <property type="match status" value="1"/>
</dbReference>
<organism evidence="10 11">
    <name type="scientific">Varunaivibrio sulfuroxidans</name>
    <dbReference type="NCBI Taxonomy" id="1773489"/>
    <lineage>
        <taxon>Bacteria</taxon>
        <taxon>Pseudomonadati</taxon>
        <taxon>Pseudomonadota</taxon>
        <taxon>Alphaproteobacteria</taxon>
        <taxon>Rhodospirillales</taxon>
        <taxon>Magnetovibrionaceae</taxon>
        <taxon>Varunaivibrio</taxon>
    </lineage>
</organism>
<sequence length="944" mass="101123">MPEQPTFPAPPIADQQGDGVRDADPRRSGVVGDGAGDGAGIGDGPATDSQTVPRTASDDLPEGLRGASEEKRPPRSVPPILTPRRRAGFFRAPAPYLLIFVLAAVAAGGFGFFVPAGGPLGDPVRWLAGAALLGLAGLFGVAYGLYNQRREGDLSGLFLEAVSSSPEGVMLARIGGATTFANPAFVDLCRRLGGATSMATIQDALDGGDAVIEEFSHFMRAAYDGVPGHVEVPLKGADGERLWYHIDARVFAERRDHVAWSVRDVTARRELEEVRRREGELLADLLDNLPVGFFSVDGAGKMIFANMVLAQWLGQSFEEMRRQGRSFSDYVIASGGYDADEEGAETESGGDVAHGEVTLLSKMGDNFKAFLLQNARADDAGDMLYSRSVVLRDVTWTGAGDNRDDRDVRRAAQKVRWLFDEAPVGIVLIDLSGNVTEANRAFLNLIGKHRDDVCGRAFSERLAMEDRNDVAGQLSKVVMGISRAAHLEVHMPASANREVVASLYASKMEDAAGDVSGLVLHFIDTTEQKHLEVQFTQSQKMQAIGQLAGGVAHDFNNLLTAMIGFSDLLLTRHGPDDPSFADVMQIRNNALRATGLVRHLLAFSRKQTLKPQMIDLSEVLAELSNTLLDRLLGPTIDLQFEHSRDLWPVRADKGQFEQVIINLAVNARDAMPGGGTLTVRTANRSLGEAIQRGHEVVPPGEYVVVDVMDTGVGIAKENMERIFEPFFTTKDVGEGTGLGLSTVYGIVHQTGGFLLLDSAPGEGTVFSIYLPRARDDAPALDRYRAGTTSGTGGQGARDGDDEKAGAAGESLPSTPVEPDLTGSATVLLVEDEDAVRMFAAQALRNKGYHVIDTENGEAALDAINVAERPLDLIISDVVMPGMDGPTLVQLVRQELPDIKVILISGYAEDVTPGGITAQGDIHFLAKPFTLKALAGKVKDVLDGA</sequence>
<dbReference type="InterPro" id="IPR036097">
    <property type="entry name" value="HisK_dim/P_sf"/>
</dbReference>
<reference evidence="10 11" key="1">
    <citation type="submission" date="2019-03" db="EMBL/GenBank/DDBJ databases">
        <title>Genomic Encyclopedia of Type Strains, Phase IV (KMG-IV): sequencing the most valuable type-strain genomes for metagenomic binning, comparative biology and taxonomic classification.</title>
        <authorList>
            <person name="Goeker M."/>
        </authorList>
    </citation>
    <scope>NUCLEOTIDE SEQUENCE [LARGE SCALE GENOMIC DNA]</scope>
    <source>
        <strain evidence="10 11">DSM 101688</strain>
    </source>
</reference>
<feature type="transmembrane region" description="Helical" evidence="6">
    <location>
        <begin position="126"/>
        <end position="146"/>
    </location>
</feature>
<name>A0A4R3JED3_9PROT</name>
<dbReference type="InterPro" id="IPR011006">
    <property type="entry name" value="CheY-like_superfamily"/>
</dbReference>
<evidence type="ECO:0000256" key="4">
    <source>
        <dbReference type="PROSITE-ProRule" id="PRU00169"/>
    </source>
</evidence>
<dbReference type="InterPro" id="IPR003661">
    <property type="entry name" value="HisK_dim/P_dom"/>
</dbReference>
<dbReference type="Gene3D" id="1.10.287.130">
    <property type="match status" value="1"/>
</dbReference>
<dbReference type="Pfam" id="PF08448">
    <property type="entry name" value="PAS_4"/>
    <property type="match status" value="1"/>
</dbReference>
<feature type="domain" description="Histidine kinase" evidence="7">
    <location>
        <begin position="550"/>
        <end position="774"/>
    </location>
</feature>
<dbReference type="SUPFAM" id="SSF55785">
    <property type="entry name" value="PYP-like sensor domain (PAS domain)"/>
    <property type="match status" value="3"/>
</dbReference>
<evidence type="ECO:0000256" key="5">
    <source>
        <dbReference type="SAM" id="MobiDB-lite"/>
    </source>
</evidence>
<dbReference type="PRINTS" id="PR00344">
    <property type="entry name" value="BCTRLSENSOR"/>
</dbReference>
<dbReference type="Proteomes" id="UP000295304">
    <property type="component" value="Unassembled WGS sequence"/>
</dbReference>
<dbReference type="Pfam" id="PF00512">
    <property type="entry name" value="HisKA"/>
    <property type="match status" value="1"/>
</dbReference>
<dbReference type="InterPro" id="IPR001789">
    <property type="entry name" value="Sig_transdc_resp-reg_receiver"/>
</dbReference>
<dbReference type="RefSeq" id="WP_132938778.1">
    <property type="nucleotide sequence ID" value="NZ_CP119676.1"/>
</dbReference>
<proteinExistence type="predicted"/>
<dbReference type="CDD" id="cd00130">
    <property type="entry name" value="PAS"/>
    <property type="match status" value="1"/>
</dbReference>
<evidence type="ECO:0000313" key="10">
    <source>
        <dbReference type="EMBL" id="TCS63040.1"/>
    </source>
</evidence>
<dbReference type="SUPFAM" id="SSF52172">
    <property type="entry name" value="CheY-like"/>
    <property type="match status" value="1"/>
</dbReference>
<evidence type="ECO:0000256" key="6">
    <source>
        <dbReference type="SAM" id="Phobius"/>
    </source>
</evidence>
<dbReference type="OrthoDB" id="9796100at2"/>